<organism evidence="2 3">
    <name type="scientific">Vitreoscilla massiliensis</name>
    <dbReference type="NCBI Taxonomy" id="1689272"/>
    <lineage>
        <taxon>Bacteria</taxon>
        <taxon>Pseudomonadati</taxon>
        <taxon>Pseudomonadota</taxon>
        <taxon>Betaproteobacteria</taxon>
        <taxon>Neisseriales</taxon>
        <taxon>Neisseriaceae</taxon>
        <taxon>Vitreoscilla</taxon>
    </lineage>
</organism>
<reference evidence="2 3" key="1">
    <citation type="journal article" date="2022" name="Res Sq">
        <title>Evolution of multicellular longitudinally dividing oral cavity symbionts (Neisseriaceae).</title>
        <authorList>
            <person name="Nyongesa S."/>
            <person name="Weber P."/>
            <person name="Bernet E."/>
            <person name="Pullido F."/>
            <person name="Nieckarz M."/>
            <person name="Delaby M."/>
            <person name="Nieves C."/>
            <person name="Viehboeck T."/>
            <person name="Krause N."/>
            <person name="Rivera-Millot A."/>
            <person name="Nakamura A."/>
            <person name="Vischer N."/>
            <person name="VanNieuwenhze M."/>
            <person name="Brun Y."/>
            <person name="Cava F."/>
            <person name="Bulgheresi S."/>
            <person name="Veyrier F."/>
        </authorList>
    </citation>
    <scope>NUCLEOTIDE SEQUENCE [LARGE SCALE GENOMIC DNA]</scope>
    <source>
        <strain evidence="2 3">SN4</strain>
    </source>
</reference>
<accession>A0ABY4E5H9</accession>
<dbReference type="SUPFAM" id="SSF53167">
    <property type="entry name" value="Purine and uridine phosphorylases"/>
    <property type="match status" value="1"/>
</dbReference>
<dbReference type="CDD" id="cd09008">
    <property type="entry name" value="MTAN"/>
    <property type="match status" value="1"/>
</dbReference>
<protein>
    <submittedName>
        <fullName evidence="2">5'-methylthioadenosine/S-adenosylhomocysteine nucleosidase</fullName>
    </submittedName>
</protein>
<gene>
    <name evidence="2" type="ORF">LVJ82_08705</name>
</gene>
<proteinExistence type="predicted"/>
<dbReference type="Proteomes" id="UP000832011">
    <property type="component" value="Chromosome"/>
</dbReference>
<dbReference type="EMBL" id="CP091511">
    <property type="protein sequence ID" value="UOO91028.1"/>
    <property type="molecule type" value="Genomic_DNA"/>
</dbReference>
<dbReference type="InterPro" id="IPR035994">
    <property type="entry name" value="Nucleoside_phosphorylase_sf"/>
</dbReference>
<feature type="domain" description="Nucleoside phosphorylase" evidence="1">
    <location>
        <begin position="7"/>
        <end position="231"/>
    </location>
</feature>
<evidence type="ECO:0000313" key="2">
    <source>
        <dbReference type="EMBL" id="UOO91028.1"/>
    </source>
</evidence>
<keyword evidence="3" id="KW-1185">Reference proteome</keyword>
<dbReference type="RefSeq" id="WP_058305201.1">
    <property type="nucleotide sequence ID" value="NZ_CABKVG010000006.1"/>
</dbReference>
<evidence type="ECO:0000259" key="1">
    <source>
        <dbReference type="Pfam" id="PF01048"/>
    </source>
</evidence>
<dbReference type="InterPro" id="IPR000845">
    <property type="entry name" value="Nucleoside_phosphorylase_d"/>
</dbReference>
<dbReference type="Gene3D" id="3.40.50.1580">
    <property type="entry name" value="Nucleoside phosphorylase domain"/>
    <property type="match status" value="1"/>
</dbReference>
<dbReference type="Pfam" id="PF01048">
    <property type="entry name" value="PNP_UDP_1"/>
    <property type="match status" value="1"/>
</dbReference>
<sequence length="250" mass="27113">MSENCVVIQAALPLECEYLVGLLANVRQEIRGGWVFWRGEYEGVDLIVSKTRMGLSNAAAATAIAIERYQPRAIINQGTSGGHDPELNVFDIVLGVQTVNCGMVKTPSVAAGGGSNSLTWVEAFDMLPDDESDPEPIRQRYYPADAELLAAARALRANYTHGKVVEGTIASADCWNNELDRIAFLRQHYGSSVEEMEAASVAQIAQQYGVPMLAIRVVSNNITNGGAYNPDTGKACQDFVLQVAKRYLQA</sequence>
<evidence type="ECO:0000313" key="3">
    <source>
        <dbReference type="Proteomes" id="UP000832011"/>
    </source>
</evidence>
<dbReference type="PANTHER" id="PTHR46832:SF1">
    <property type="entry name" value="5'-METHYLTHIOADENOSINE_S-ADENOSYLHOMOCYSTEINE NUCLEOSIDASE"/>
    <property type="match status" value="1"/>
</dbReference>
<dbReference type="PANTHER" id="PTHR46832">
    <property type="entry name" value="5'-METHYLTHIOADENOSINE/S-ADENOSYLHOMOCYSTEINE NUCLEOSIDASE"/>
    <property type="match status" value="1"/>
</dbReference>
<name>A0ABY4E5H9_9NEIS</name>